<evidence type="ECO:0000313" key="3">
    <source>
        <dbReference type="Proteomes" id="UP001212997"/>
    </source>
</evidence>
<feature type="compositionally biased region" description="Basic and acidic residues" evidence="1">
    <location>
        <begin position="275"/>
        <end position="286"/>
    </location>
</feature>
<dbReference type="Proteomes" id="UP001212997">
    <property type="component" value="Unassembled WGS sequence"/>
</dbReference>
<dbReference type="EMBL" id="JANAWD010000005">
    <property type="protein sequence ID" value="KAJ3491898.1"/>
    <property type="molecule type" value="Genomic_DNA"/>
</dbReference>
<sequence>MSPSCPPTLAAIPHEVLEHVAFFAATDNLLGPPDGLLPLLVLNRNIHSALSFDSNPHLYARIYAYKFDLAPAVRRLGADTIPASALGEELQRKCVLLKRVRKKMDSKVDLIPPLLPNIGYRIQLPKRQLKEPSIIRHYSSNISVIAPAPGAPAILSYLTLANKLSVSWETINSMKPLAPTISSSAPVRSSREWEGEWARTVGVGDTRVVLGNTLSGAFRPGSLEGVWEGLFTYTEFTAYAALLSGAPPATLQRSLVAQHRQTWKLREYHLVESPRGEYQHEHDREPSYIPVNNHSNPHTHHQNHGNYTNGGYPHPHSYPFAHAHTRHPRTQPLAPGDPSRGYIPNGTIVKEGPFDIEVLEPGQHEPIVYRSYASIKKEAEGAGEGAATMMDRRVKDVFVTGEGHSAWGQFNLVGRVRPSDGFISLSKEYVDGDRGKWLYRGYMIGDANGNLSGRWRDTLTLPHIAGYEGCFVMSRRK</sequence>
<proteinExistence type="predicted"/>
<evidence type="ECO:0008006" key="4">
    <source>
        <dbReference type="Google" id="ProtNLM"/>
    </source>
</evidence>
<gene>
    <name evidence="2" type="ORF">NLI96_g360</name>
</gene>
<organism evidence="2 3">
    <name type="scientific">Meripilus lineatus</name>
    <dbReference type="NCBI Taxonomy" id="2056292"/>
    <lineage>
        <taxon>Eukaryota</taxon>
        <taxon>Fungi</taxon>
        <taxon>Dikarya</taxon>
        <taxon>Basidiomycota</taxon>
        <taxon>Agaricomycotina</taxon>
        <taxon>Agaricomycetes</taxon>
        <taxon>Polyporales</taxon>
        <taxon>Meripilaceae</taxon>
        <taxon>Meripilus</taxon>
    </lineage>
</organism>
<feature type="region of interest" description="Disordered" evidence="1">
    <location>
        <begin position="275"/>
        <end position="339"/>
    </location>
</feature>
<comment type="caution">
    <text evidence="2">The sequence shown here is derived from an EMBL/GenBank/DDBJ whole genome shotgun (WGS) entry which is preliminary data.</text>
</comment>
<dbReference type="AlphaFoldDB" id="A0AAD5YNY4"/>
<evidence type="ECO:0000313" key="2">
    <source>
        <dbReference type="EMBL" id="KAJ3491898.1"/>
    </source>
</evidence>
<evidence type="ECO:0000256" key="1">
    <source>
        <dbReference type="SAM" id="MobiDB-lite"/>
    </source>
</evidence>
<accession>A0AAD5YNY4</accession>
<reference evidence="2" key="1">
    <citation type="submission" date="2022-07" db="EMBL/GenBank/DDBJ databases">
        <title>Genome Sequence of Physisporinus lineatus.</title>
        <authorList>
            <person name="Buettner E."/>
        </authorList>
    </citation>
    <scope>NUCLEOTIDE SEQUENCE</scope>
    <source>
        <strain evidence="2">VT162</strain>
    </source>
</reference>
<protein>
    <recommendedName>
        <fullName evidence="4">F-box domain-containing protein</fullName>
    </recommendedName>
</protein>
<keyword evidence="3" id="KW-1185">Reference proteome</keyword>
<name>A0AAD5YNY4_9APHY</name>